<name>A0A108T4M9_BACSE</name>
<dbReference type="RefSeq" id="WP_060386236.1">
    <property type="nucleotide sequence ID" value="NZ_JAQPYR010000056.1"/>
</dbReference>
<proteinExistence type="predicted"/>
<gene>
    <name evidence="1" type="ORF">AA415_02562</name>
</gene>
<evidence type="ECO:0000313" key="2">
    <source>
        <dbReference type="Proteomes" id="UP000056419"/>
    </source>
</evidence>
<sequence length="456" mass="49930">MKKQFFYAAMALAVMSSCSKDNDPGIGNPDDNNDKAVIALGVDVPTVTALSRGTGSVGDVEGENNKWNSQQLYIHMVDRATGLEAEEGAEGAKTPILDNATLQFRAPKATEGNNGAIRIYNNYVEDTDNGVIQYKYYPTNGTYTFYGYHVDDATHDDATITADEKKVKNVTINGTQDLLAASTIDMAENDASNDQSLYKDIATTLSGEWTELMKYQFGARTARKGIVPVLKFNHQLARLKFFVRAGSESAAGYKYEGSNWVERKSTDGQDKTLGMQVTKITLKDMVNVVDMDLATTTSARNGASTAPFVVCSKDADNKNKLDPDKGLITPVVPKYPYGHENIPADSDPDAKGTQVGEPVMFFPNGNISLSIDLKQYVEDTKDETDGDKITYKEVEKLDTPLIIDQSKISKDVKEFKAGASYNVYITIYGFEKIEVTAVLTAWEDGGDIETDIEDGK</sequence>
<evidence type="ECO:0000313" key="1">
    <source>
        <dbReference type="EMBL" id="KWR53265.1"/>
    </source>
</evidence>
<dbReference type="Proteomes" id="UP000056419">
    <property type="component" value="Unassembled WGS sequence"/>
</dbReference>
<dbReference type="EMBL" id="LRGC01000014">
    <property type="protein sequence ID" value="KWR53265.1"/>
    <property type="molecule type" value="Genomic_DNA"/>
</dbReference>
<comment type="caution">
    <text evidence="1">The sequence shown here is derived from an EMBL/GenBank/DDBJ whole genome shotgun (WGS) entry which is preliminary data.</text>
</comment>
<organism evidence="1 2">
    <name type="scientific">Bacteroides stercoris</name>
    <dbReference type="NCBI Taxonomy" id="46506"/>
    <lineage>
        <taxon>Bacteria</taxon>
        <taxon>Pseudomonadati</taxon>
        <taxon>Bacteroidota</taxon>
        <taxon>Bacteroidia</taxon>
        <taxon>Bacteroidales</taxon>
        <taxon>Bacteroidaceae</taxon>
        <taxon>Bacteroides</taxon>
    </lineage>
</organism>
<dbReference type="PATRIC" id="fig|46506.5.peg.2753"/>
<dbReference type="STRING" id="46506.AA415_02562"/>
<evidence type="ECO:0008006" key="3">
    <source>
        <dbReference type="Google" id="ProtNLM"/>
    </source>
</evidence>
<accession>A0A108T4M9</accession>
<reference evidence="1 2" key="1">
    <citation type="journal article" date="2016" name="BMC Genomics">
        <title>Type VI secretion systems of human gut Bacteroidales segregate into three genetic architectures, two of which are contained on mobile genetic elements.</title>
        <authorList>
            <person name="Coyne M.J."/>
            <person name="Roelofs K.G."/>
            <person name="Comstock L.E."/>
        </authorList>
    </citation>
    <scope>NUCLEOTIDE SEQUENCE [LARGE SCALE GENOMIC DNA]</scope>
    <source>
        <strain evidence="1 2">CL09T03C01</strain>
    </source>
</reference>
<dbReference type="PROSITE" id="PS51257">
    <property type="entry name" value="PROKAR_LIPOPROTEIN"/>
    <property type="match status" value="1"/>
</dbReference>
<dbReference type="AlphaFoldDB" id="A0A108T4M9"/>
<protein>
    <recommendedName>
        <fullName evidence="3">Fimbrillin family protein</fullName>
    </recommendedName>
</protein>
<keyword evidence="2" id="KW-1185">Reference proteome</keyword>